<comment type="caution">
    <text evidence="1">The sequence shown here is derived from an EMBL/GenBank/DDBJ whole genome shotgun (WGS) entry which is preliminary data.</text>
</comment>
<name>A0A4D9DWN6_9SAUR</name>
<evidence type="ECO:0000313" key="2">
    <source>
        <dbReference type="Proteomes" id="UP000297703"/>
    </source>
</evidence>
<proteinExistence type="predicted"/>
<protein>
    <submittedName>
        <fullName evidence="1">Potassium/sodium hyperpolarization-activated cyclic nucleotide-gated channel 3</fullName>
    </submittedName>
</protein>
<dbReference type="AlphaFoldDB" id="A0A4D9DWN6"/>
<dbReference type="Proteomes" id="UP000297703">
    <property type="component" value="Unassembled WGS sequence"/>
</dbReference>
<reference evidence="1 2" key="2">
    <citation type="submission" date="2019-04" db="EMBL/GenBank/DDBJ databases">
        <title>The genome sequence of big-headed turtle.</title>
        <authorList>
            <person name="Gong S."/>
        </authorList>
    </citation>
    <scope>NUCLEOTIDE SEQUENCE [LARGE SCALE GENOMIC DNA]</scope>
    <source>
        <strain evidence="1">DO16091913</strain>
        <tissue evidence="1">Muscle</tissue>
    </source>
</reference>
<accession>A0A4D9DWN6</accession>
<reference evidence="1 2" key="1">
    <citation type="submission" date="2019-04" db="EMBL/GenBank/DDBJ databases">
        <title>Draft genome of the big-headed turtle Platysternon megacephalum.</title>
        <authorList>
            <person name="Gong S."/>
        </authorList>
    </citation>
    <scope>NUCLEOTIDE SEQUENCE [LARGE SCALE GENOMIC DNA]</scope>
    <source>
        <strain evidence="1">DO16091913</strain>
        <tissue evidence="1">Muscle</tissue>
    </source>
</reference>
<evidence type="ECO:0000313" key="1">
    <source>
        <dbReference type="EMBL" id="TFJ99459.1"/>
    </source>
</evidence>
<sequence length="99" mass="10480">MGRGKLPGCPEPCNGWEPSVSPLAGVFPRHDPLCLLPLGNAGDQGYSVLVTSTIELSVVYRSVLGTGGGWNTPRRTFPALSPWGPFQALTGDDEITRAD</sequence>
<keyword evidence="2" id="KW-1185">Reference proteome</keyword>
<dbReference type="EMBL" id="QXTE01000329">
    <property type="protein sequence ID" value="TFJ99459.1"/>
    <property type="molecule type" value="Genomic_DNA"/>
</dbReference>
<gene>
    <name evidence="1" type="ORF">DR999_PMT18553</name>
</gene>
<organism evidence="1 2">
    <name type="scientific">Platysternon megacephalum</name>
    <name type="common">big-headed turtle</name>
    <dbReference type="NCBI Taxonomy" id="55544"/>
    <lineage>
        <taxon>Eukaryota</taxon>
        <taxon>Metazoa</taxon>
        <taxon>Chordata</taxon>
        <taxon>Craniata</taxon>
        <taxon>Vertebrata</taxon>
        <taxon>Euteleostomi</taxon>
        <taxon>Archelosauria</taxon>
        <taxon>Testudinata</taxon>
        <taxon>Testudines</taxon>
        <taxon>Cryptodira</taxon>
        <taxon>Durocryptodira</taxon>
        <taxon>Testudinoidea</taxon>
        <taxon>Platysternidae</taxon>
        <taxon>Platysternon</taxon>
    </lineage>
</organism>